<dbReference type="Proteomes" id="UP000199679">
    <property type="component" value="Chromosome I"/>
</dbReference>
<evidence type="ECO:0000256" key="2">
    <source>
        <dbReference type="SAM" id="Phobius"/>
    </source>
</evidence>
<accession>A0A1H1YCV7</accession>
<reference evidence="3 4" key="1">
    <citation type="submission" date="2016-10" db="EMBL/GenBank/DDBJ databases">
        <authorList>
            <person name="de Groot N.N."/>
        </authorList>
    </citation>
    <scope>NUCLEOTIDE SEQUENCE [LARGE SCALE GENOMIC DNA]</scope>
    <source>
        <strain evidence="3 4">MP1X4</strain>
    </source>
</reference>
<keyword evidence="4" id="KW-1185">Reference proteome</keyword>
<keyword evidence="2" id="KW-0472">Membrane</keyword>
<dbReference type="AlphaFoldDB" id="A0A1H1YCV7"/>
<name>A0A1H1YCV7_MUCMA</name>
<dbReference type="EMBL" id="LT629740">
    <property type="protein sequence ID" value="SDT19224.1"/>
    <property type="molecule type" value="Genomic_DNA"/>
</dbReference>
<evidence type="ECO:0000313" key="3">
    <source>
        <dbReference type="EMBL" id="SDT19224.1"/>
    </source>
</evidence>
<feature type="compositionally biased region" description="Low complexity" evidence="1">
    <location>
        <begin position="153"/>
        <end position="164"/>
    </location>
</feature>
<feature type="transmembrane region" description="Helical" evidence="2">
    <location>
        <begin position="45"/>
        <end position="64"/>
    </location>
</feature>
<feature type="transmembrane region" description="Helical" evidence="2">
    <location>
        <begin position="76"/>
        <end position="94"/>
    </location>
</feature>
<gene>
    <name evidence="3" type="ORF">SAMN05216490_2697</name>
</gene>
<proteinExistence type="predicted"/>
<dbReference type="OrthoDB" id="1492364at2"/>
<feature type="region of interest" description="Disordered" evidence="1">
    <location>
        <begin position="143"/>
        <end position="164"/>
    </location>
</feature>
<feature type="transmembrane region" description="Helical" evidence="2">
    <location>
        <begin position="12"/>
        <end position="33"/>
    </location>
</feature>
<keyword evidence="2" id="KW-1133">Transmembrane helix</keyword>
<sequence>MLRKLLHVSEDKVSYLQIIGFSTILLCLLYMFYEQIFGTITGANIAIVFFTIMLGFSFAFPELLRDSNKGISTMRIAVFMMINVICMLLLKIGWEKHDLKAIGLDEYWMGVIAFVFGAKATQSYFESKLAAVSSTLQSTQMTTTTLTPPPISAPVTTTTSTMSSPITSIATPPVSTIYNDENLDGCGIQSTTLTGNADLPASEGGMQ</sequence>
<evidence type="ECO:0000313" key="4">
    <source>
        <dbReference type="Proteomes" id="UP000199679"/>
    </source>
</evidence>
<dbReference type="RefSeq" id="WP_157682142.1">
    <property type="nucleotide sequence ID" value="NZ_LT629740.1"/>
</dbReference>
<protein>
    <submittedName>
        <fullName evidence="3">Uncharacterized protein</fullName>
    </submittedName>
</protein>
<keyword evidence="2" id="KW-0812">Transmembrane</keyword>
<evidence type="ECO:0000256" key="1">
    <source>
        <dbReference type="SAM" id="MobiDB-lite"/>
    </source>
</evidence>
<organism evidence="3 4">
    <name type="scientific">Mucilaginibacter mallensis</name>
    <dbReference type="NCBI Taxonomy" id="652787"/>
    <lineage>
        <taxon>Bacteria</taxon>
        <taxon>Pseudomonadati</taxon>
        <taxon>Bacteroidota</taxon>
        <taxon>Sphingobacteriia</taxon>
        <taxon>Sphingobacteriales</taxon>
        <taxon>Sphingobacteriaceae</taxon>
        <taxon>Mucilaginibacter</taxon>
    </lineage>
</organism>